<evidence type="ECO:0000256" key="2">
    <source>
        <dbReference type="SAM" id="MobiDB-lite"/>
    </source>
</evidence>
<organism evidence="4 5">
    <name type="scientific">Tieghemiomyces parasiticus</name>
    <dbReference type="NCBI Taxonomy" id="78921"/>
    <lineage>
        <taxon>Eukaryota</taxon>
        <taxon>Fungi</taxon>
        <taxon>Fungi incertae sedis</taxon>
        <taxon>Zoopagomycota</taxon>
        <taxon>Kickxellomycotina</taxon>
        <taxon>Dimargaritomycetes</taxon>
        <taxon>Dimargaritales</taxon>
        <taxon>Dimargaritaceae</taxon>
        <taxon>Tieghemiomyces</taxon>
    </lineage>
</organism>
<reference evidence="4" key="1">
    <citation type="submission" date="2022-07" db="EMBL/GenBank/DDBJ databases">
        <title>Phylogenomic reconstructions and comparative analyses of Kickxellomycotina fungi.</title>
        <authorList>
            <person name="Reynolds N.K."/>
            <person name="Stajich J.E."/>
            <person name="Barry K."/>
            <person name="Grigoriev I.V."/>
            <person name="Crous P."/>
            <person name="Smith M.E."/>
        </authorList>
    </citation>
    <scope>NUCLEOTIDE SEQUENCE</scope>
    <source>
        <strain evidence="4">RSA 861</strain>
    </source>
</reference>
<keyword evidence="1" id="KW-0175">Coiled coil</keyword>
<evidence type="ECO:0000313" key="4">
    <source>
        <dbReference type="EMBL" id="KAJ1923524.1"/>
    </source>
</evidence>
<feature type="region of interest" description="Disordered" evidence="2">
    <location>
        <begin position="336"/>
        <end position="414"/>
    </location>
</feature>
<feature type="compositionally biased region" description="Polar residues" evidence="2">
    <location>
        <begin position="270"/>
        <end position="283"/>
    </location>
</feature>
<sequence length="817" mass="89912">MLRIPIVISMLAALAAAAPQNQVTSSFTEIWRPSTAGHQTGRQIEAITNEEVEDFHREAHTRPGRHVQFNDVLEEIEDEETNHRFSTKNPIDLDGLDEISGHQTTAGIGSENATTHDTIAHTTSKSMVTVFADSRLHDGKCGPAGVAPHFLAQETRAPAHHYCTSSGYAWPDGSGHPAWEADFGRYTDGFTAGPNGEYDGNRVVYIIPAAGGSYVVVNNEKDCITDLYFCTEEVRCSTHATCIEAIKQGKCSKQDQVPFPAATTTNYRQEETAQLPTTPAQQSTHTETTEKVTEVPCDETSKGTQTETIIKENHIPAQQPAPVQQSTQTETIIKEDHIPAQQPAPVQQSTQTETTEKMTKVPCDETSKGTQTKTLIKEDHIPAQKPAPVQQSTQTETTEKMTKVPCDETSKGTQTKTIIKEDHIPAQKPAPVQQSTQTETTKKVAKDIPCGPGTGVECFDTTRRIETTTRTVNGVTTVIDQKKSENTVPVKPTKEQKATHIPFYPAPIKEDKKDTQVPAIITPVVSDVTTTKVVTEKERNCYNVCNDVGAEGSELKDVTMEWCVRMVKVAVKDGKTPCGEDVVDAFKRHIREEYFKRFGSTPEEDARLEKEKVHHAAGYTANQANAAHAQHSAVRTRELVDKDIKERQHVLELIEKDIATVKGLLASKTLSDLERANMEKELARLQKEEKTVLDTLAALEKEYHTFNSVAPVIVTEANKEVAADKKLNTAEHDNLLHTTTSAKTTSDILELISLHKRSHESAVTSEDLAKLKIAVKETTEAFQSLKASNTFTSEDLAKIEKAFADLNKTLAGSNKAQ</sequence>
<comment type="caution">
    <text evidence="4">The sequence shown here is derived from an EMBL/GenBank/DDBJ whole genome shotgun (WGS) entry which is preliminary data.</text>
</comment>
<feature type="chain" id="PRO_5040878396" evidence="3">
    <location>
        <begin position="18"/>
        <end position="817"/>
    </location>
</feature>
<accession>A0A9W8DSQ6</accession>
<dbReference type="EMBL" id="JANBPT010000328">
    <property type="protein sequence ID" value="KAJ1923524.1"/>
    <property type="molecule type" value="Genomic_DNA"/>
</dbReference>
<feature type="signal peptide" evidence="3">
    <location>
        <begin position="1"/>
        <end position="17"/>
    </location>
</feature>
<evidence type="ECO:0000256" key="3">
    <source>
        <dbReference type="SAM" id="SignalP"/>
    </source>
</evidence>
<dbReference type="Proteomes" id="UP001150569">
    <property type="component" value="Unassembled WGS sequence"/>
</dbReference>
<feature type="compositionally biased region" description="Basic and acidic residues" evidence="2">
    <location>
        <begin position="397"/>
        <end position="410"/>
    </location>
</feature>
<name>A0A9W8DSQ6_9FUNG</name>
<feature type="region of interest" description="Disordered" evidence="2">
    <location>
        <begin position="79"/>
        <end position="115"/>
    </location>
</feature>
<protein>
    <submittedName>
        <fullName evidence="4">Uncharacterized protein</fullName>
    </submittedName>
</protein>
<proteinExistence type="predicted"/>
<feature type="coiled-coil region" evidence="1">
    <location>
        <begin position="668"/>
        <end position="702"/>
    </location>
</feature>
<feature type="compositionally biased region" description="Basic and acidic residues" evidence="2">
    <location>
        <begin position="354"/>
        <end position="367"/>
    </location>
</feature>
<evidence type="ECO:0000313" key="5">
    <source>
        <dbReference type="Proteomes" id="UP001150569"/>
    </source>
</evidence>
<dbReference type="AlphaFoldDB" id="A0A9W8DSQ6"/>
<evidence type="ECO:0000256" key="1">
    <source>
        <dbReference type="SAM" id="Coils"/>
    </source>
</evidence>
<feature type="compositionally biased region" description="Polar residues" evidence="2">
    <location>
        <begin position="101"/>
        <end position="115"/>
    </location>
</feature>
<gene>
    <name evidence="4" type="ORF">IWQ60_005824</name>
</gene>
<feature type="region of interest" description="Disordered" evidence="2">
    <location>
        <begin position="270"/>
        <end position="302"/>
    </location>
</feature>
<keyword evidence="5" id="KW-1185">Reference proteome</keyword>
<keyword evidence="3" id="KW-0732">Signal</keyword>
<feature type="compositionally biased region" description="Polar residues" evidence="2">
    <location>
        <begin position="344"/>
        <end position="353"/>
    </location>
</feature>
<feature type="region of interest" description="Disordered" evidence="2">
    <location>
        <begin position="427"/>
        <end position="446"/>
    </location>
</feature>